<dbReference type="GO" id="GO:0015179">
    <property type="term" value="F:L-amino acid transmembrane transporter activity"/>
    <property type="evidence" value="ECO:0007669"/>
    <property type="project" value="TreeGrafter"/>
</dbReference>
<feature type="transmembrane region" description="Helical" evidence="6">
    <location>
        <begin position="190"/>
        <end position="211"/>
    </location>
</feature>
<evidence type="ECO:0000256" key="6">
    <source>
        <dbReference type="SAM" id="Phobius"/>
    </source>
</evidence>
<evidence type="ECO:0000256" key="1">
    <source>
        <dbReference type="ARBA" id="ARBA00004141"/>
    </source>
</evidence>
<dbReference type="InterPro" id="IPR050598">
    <property type="entry name" value="AminoAcid_Transporter"/>
</dbReference>
<dbReference type="STRING" id="90262.A0A1X2IY12"/>
<dbReference type="AlphaFoldDB" id="A0A1X2IY12"/>
<dbReference type="PANTHER" id="PTHR11785:SF353">
    <property type="entry name" value="METHIONINE TRANSPORTER (EUROFUNG)"/>
    <property type="match status" value="1"/>
</dbReference>
<comment type="subcellular location">
    <subcellularLocation>
        <location evidence="1">Membrane</location>
        <topology evidence="1">Multi-pass membrane protein</topology>
    </subcellularLocation>
</comment>
<feature type="transmembrane region" description="Helical" evidence="6">
    <location>
        <begin position="271"/>
        <end position="289"/>
    </location>
</feature>
<dbReference type="GO" id="GO:0016020">
    <property type="term" value="C:membrane"/>
    <property type="evidence" value="ECO:0007669"/>
    <property type="project" value="UniProtKB-SubCell"/>
</dbReference>
<keyword evidence="8" id="KW-1185">Reference proteome</keyword>
<dbReference type="EMBL" id="MCGE01000002">
    <property type="protein sequence ID" value="ORZ24195.1"/>
    <property type="molecule type" value="Genomic_DNA"/>
</dbReference>
<feature type="transmembrane region" description="Helical" evidence="6">
    <location>
        <begin position="158"/>
        <end position="178"/>
    </location>
</feature>
<dbReference type="InterPro" id="IPR002293">
    <property type="entry name" value="AA/rel_permease1"/>
</dbReference>
<dbReference type="Proteomes" id="UP000193560">
    <property type="component" value="Unassembled WGS sequence"/>
</dbReference>
<dbReference type="PIRSF" id="PIRSF006060">
    <property type="entry name" value="AA_transporter"/>
    <property type="match status" value="1"/>
</dbReference>
<feature type="transmembrane region" description="Helical" evidence="6">
    <location>
        <begin position="365"/>
        <end position="384"/>
    </location>
</feature>
<dbReference type="Gene3D" id="1.20.1740.10">
    <property type="entry name" value="Amino acid/polyamine transporter I"/>
    <property type="match status" value="1"/>
</dbReference>
<evidence type="ECO:0000256" key="3">
    <source>
        <dbReference type="ARBA" id="ARBA00022989"/>
    </source>
</evidence>
<feature type="region of interest" description="Disordered" evidence="5">
    <location>
        <begin position="505"/>
        <end position="543"/>
    </location>
</feature>
<evidence type="ECO:0000256" key="2">
    <source>
        <dbReference type="ARBA" id="ARBA00022692"/>
    </source>
</evidence>
<feature type="transmembrane region" description="Helical" evidence="6">
    <location>
        <begin position="231"/>
        <end position="250"/>
    </location>
</feature>
<evidence type="ECO:0000313" key="8">
    <source>
        <dbReference type="Proteomes" id="UP000193560"/>
    </source>
</evidence>
<keyword evidence="3 6" id="KW-1133">Transmembrane helix</keyword>
<feature type="transmembrane region" description="Helical" evidence="6">
    <location>
        <begin position="463"/>
        <end position="482"/>
    </location>
</feature>
<sequence>MDETANTRDSIKRSIDQNENLSPLAVGDQKLQRHIGYLSGTVMNVGEIIGSGIFSNPSYIIKNTGSGGMMLILWLIGALTSVSGLLTFLELGTMFPRSGGEKTYLGYIYPKPRQIISFLFMILVGVCTRCGTLAQASIVFGDNMIYAIYEGRQHNEWASRGFGVFCITFWIVVNILSAKKAIKFNNLFTVLKISLLVLLICVGFAGMAGILPDQPNLSGNFSFKGTIQSPGSYANAIYFVIYSYGGYYNLQRVTDELKDPLVNLPRCGATSIAFTTVVYILANCAYLAVLPLEVIKNSQVTVAASLFNAAFGGIFGSRVLPVFVGMSSFGMVGVVVYSASRVILEFAREGHLPFDRFFGKVHPKLQTPVHAILLLYFLALFFLLVPPPGTVFEFIMSFNTYGEYFFSTLCAVGVFILRHREPNLRRPIKAPRVIVLFYLSVCVFAIAFVFIPPVHPPDAYPYYVPYVCWLAFAIFCTIPWYVKMVLYNGLENSYNTEIRNQAKQSLKKDGIPNDQISKGKRPSGYSDDIVETIDTSVKEGSFK</sequence>
<dbReference type="OrthoDB" id="5982228at2759"/>
<gene>
    <name evidence="7" type="ORF">BCR42DRAFT_402424</name>
</gene>
<dbReference type="Pfam" id="PF13520">
    <property type="entry name" value="AA_permease_2"/>
    <property type="match status" value="1"/>
</dbReference>
<protein>
    <submittedName>
        <fullName evidence="7">Amino acid permease-domain-containing protein</fullName>
    </submittedName>
</protein>
<feature type="transmembrane region" description="Helical" evidence="6">
    <location>
        <begin position="404"/>
        <end position="421"/>
    </location>
</feature>
<dbReference type="PANTHER" id="PTHR11785">
    <property type="entry name" value="AMINO ACID TRANSPORTER"/>
    <property type="match status" value="1"/>
</dbReference>
<keyword evidence="2 6" id="KW-0812">Transmembrane</keyword>
<feature type="transmembrane region" description="Helical" evidence="6">
    <location>
        <begin position="115"/>
        <end position="138"/>
    </location>
</feature>
<name>A0A1X2IY12_9FUNG</name>
<feature type="transmembrane region" description="Helical" evidence="6">
    <location>
        <begin position="433"/>
        <end position="451"/>
    </location>
</feature>
<comment type="caution">
    <text evidence="7">The sequence shown here is derived from an EMBL/GenBank/DDBJ whole genome shotgun (WGS) entry which is preliminary data.</text>
</comment>
<evidence type="ECO:0000256" key="4">
    <source>
        <dbReference type="ARBA" id="ARBA00023136"/>
    </source>
</evidence>
<evidence type="ECO:0000313" key="7">
    <source>
        <dbReference type="EMBL" id="ORZ24195.1"/>
    </source>
</evidence>
<accession>A0A1X2IY12</accession>
<evidence type="ECO:0000256" key="5">
    <source>
        <dbReference type="SAM" id="MobiDB-lite"/>
    </source>
</evidence>
<keyword evidence="4 6" id="KW-0472">Membrane</keyword>
<reference evidence="7 8" key="1">
    <citation type="submission" date="2016-07" db="EMBL/GenBank/DDBJ databases">
        <title>Pervasive Adenine N6-methylation of Active Genes in Fungi.</title>
        <authorList>
            <consortium name="DOE Joint Genome Institute"/>
            <person name="Mondo S.J."/>
            <person name="Dannebaum R.O."/>
            <person name="Kuo R.C."/>
            <person name="Labutti K."/>
            <person name="Haridas S."/>
            <person name="Kuo A."/>
            <person name="Salamov A."/>
            <person name="Ahrendt S.R."/>
            <person name="Lipzen A."/>
            <person name="Sullivan W."/>
            <person name="Andreopoulos W.B."/>
            <person name="Clum A."/>
            <person name="Lindquist E."/>
            <person name="Daum C."/>
            <person name="Ramamoorthy G.K."/>
            <person name="Gryganskyi A."/>
            <person name="Culley D."/>
            <person name="Magnuson J.K."/>
            <person name="James T.Y."/>
            <person name="O'Malley M.A."/>
            <person name="Stajich J.E."/>
            <person name="Spatafora J.W."/>
            <person name="Visel A."/>
            <person name="Grigoriev I.V."/>
        </authorList>
    </citation>
    <scope>NUCLEOTIDE SEQUENCE [LARGE SCALE GENOMIC DNA]</scope>
    <source>
        <strain evidence="7 8">NRRL 1336</strain>
    </source>
</reference>
<organism evidence="7 8">
    <name type="scientific">Absidia repens</name>
    <dbReference type="NCBI Taxonomy" id="90262"/>
    <lineage>
        <taxon>Eukaryota</taxon>
        <taxon>Fungi</taxon>
        <taxon>Fungi incertae sedis</taxon>
        <taxon>Mucoromycota</taxon>
        <taxon>Mucoromycotina</taxon>
        <taxon>Mucoromycetes</taxon>
        <taxon>Mucorales</taxon>
        <taxon>Cunninghamellaceae</taxon>
        <taxon>Absidia</taxon>
    </lineage>
</organism>
<feature type="transmembrane region" description="Helical" evidence="6">
    <location>
        <begin position="322"/>
        <end position="344"/>
    </location>
</feature>
<feature type="transmembrane region" description="Helical" evidence="6">
    <location>
        <begin position="71"/>
        <end position="95"/>
    </location>
</feature>
<proteinExistence type="predicted"/>